<dbReference type="InterPro" id="IPR008756">
    <property type="entry name" value="Peptidase_M56"/>
</dbReference>
<keyword evidence="1" id="KW-1133">Transmembrane helix</keyword>
<keyword evidence="1" id="KW-0812">Transmembrane</keyword>
<dbReference type="InParanoid" id="A0A517S839"/>
<dbReference type="EMBL" id="CP036271">
    <property type="protein sequence ID" value="QDT52294.1"/>
    <property type="molecule type" value="Genomic_DNA"/>
</dbReference>
<dbReference type="RefSeq" id="WP_145026560.1">
    <property type="nucleotide sequence ID" value="NZ_CP036271.1"/>
</dbReference>
<dbReference type="OrthoDB" id="219918at2"/>
<dbReference type="InterPro" id="IPR052173">
    <property type="entry name" value="Beta-lactam_resp_regulator"/>
</dbReference>
<name>A0A517S839_9PLAN</name>
<evidence type="ECO:0000259" key="2">
    <source>
        <dbReference type="Pfam" id="PF05569"/>
    </source>
</evidence>
<evidence type="ECO:0000256" key="1">
    <source>
        <dbReference type="SAM" id="Phobius"/>
    </source>
</evidence>
<feature type="domain" description="Peptidase M56" evidence="2">
    <location>
        <begin position="29"/>
        <end position="318"/>
    </location>
</feature>
<feature type="transmembrane region" description="Helical" evidence="1">
    <location>
        <begin position="54"/>
        <end position="79"/>
    </location>
</feature>
<keyword evidence="4" id="KW-1185">Reference proteome</keyword>
<gene>
    <name evidence="3" type="primary">blaR1</name>
    <name evidence="3" type="ORF">Pan44_03030</name>
</gene>
<dbReference type="KEGG" id="ccos:Pan44_03030"/>
<dbReference type="PANTHER" id="PTHR34978:SF3">
    <property type="entry name" value="SLR0241 PROTEIN"/>
    <property type="match status" value="1"/>
</dbReference>
<organism evidence="3 4">
    <name type="scientific">Caulifigura coniformis</name>
    <dbReference type="NCBI Taxonomy" id="2527983"/>
    <lineage>
        <taxon>Bacteria</taxon>
        <taxon>Pseudomonadati</taxon>
        <taxon>Planctomycetota</taxon>
        <taxon>Planctomycetia</taxon>
        <taxon>Planctomycetales</taxon>
        <taxon>Planctomycetaceae</taxon>
        <taxon>Caulifigura</taxon>
    </lineage>
</organism>
<dbReference type="Proteomes" id="UP000315700">
    <property type="component" value="Chromosome"/>
</dbReference>
<feature type="transmembrane region" description="Helical" evidence="1">
    <location>
        <begin position="139"/>
        <end position="169"/>
    </location>
</feature>
<dbReference type="Pfam" id="PF05569">
    <property type="entry name" value="Peptidase_M56"/>
    <property type="match status" value="1"/>
</dbReference>
<dbReference type="AlphaFoldDB" id="A0A517S839"/>
<sequence length="722" mass="79329">MERLESLVNWWIDLQSPLLEPLVFAAGYAALLAAIVLVINVAGRRWLTVGQMAVLWGLVLVRLALPVAPALSFSLASLWNRTAMAVEQLTHKEEPVILPVTRNLEAAPAHAQAAPDVELKPVENASQSRSASAETGDPLWMAVFSGAVTSILVVYPFVAVAILAWTAFVHWRFCRVFARQAPTQDERLLRLLDDAKSKAGVTRSIPLYVVADQPQPSICGLWTPAILLPTAAAELPGDRLQMLLLHELAHVRRGDVAINWMLAVLKAAHWWNPVFWLAAARFGALREQACDAFAIARSGEGSSRDYGEMLLHFAAAVADAPPSRWQVSIPASLMGISLKPGHRGVQRRLNALREATRSRSRLQRPAAAVLAVALAVAGWSEAKDISTRPQLNPWMPPLTVMPDWSTLPHEQGNIVSVDLDVADALRRHRETGLTAEQSETALTSMLNPVSGLEECRIEGSTLKLTARQSVVDDIVRQLEVWKEAGFRQIVMECRIITAEQDLATPIGVGWQTMGQVRPSNPLVRLGDPVQPLFVGGSAATEHSFPVCVAAINDSQSLQFVRAAQSDRLSNVMFAPKVTVFNGGTARTENHMRQPFVVGVEEEGDGTLKPTIQSFDEGLTLLLCPTESRDHSEMRVTGRIEAAHIVDVMTVAARTKRGREVNVQVPRVNRVCIDVDSTLKMNETLLIGCLPSYERKGFQYLMVTPRPLEETEARPRTVRKKKS</sequence>
<dbReference type="PANTHER" id="PTHR34978">
    <property type="entry name" value="POSSIBLE SENSOR-TRANSDUCER PROTEIN BLAR"/>
    <property type="match status" value="1"/>
</dbReference>
<proteinExistence type="predicted"/>
<feature type="transmembrane region" description="Helical" evidence="1">
    <location>
        <begin position="22"/>
        <end position="42"/>
    </location>
</feature>
<protein>
    <submittedName>
        <fullName evidence="3">Regulatory protein BlaR1</fullName>
    </submittedName>
</protein>
<evidence type="ECO:0000313" key="4">
    <source>
        <dbReference type="Proteomes" id="UP000315700"/>
    </source>
</evidence>
<dbReference type="CDD" id="cd07341">
    <property type="entry name" value="M56_BlaR1_MecR1_like"/>
    <property type="match status" value="1"/>
</dbReference>
<reference evidence="3 4" key="1">
    <citation type="submission" date="2019-02" db="EMBL/GenBank/DDBJ databases">
        <title>Deep-cultivation of Planctomycetes and their phenomic and genomic characterization uncovers novel biology.</title>
        <authorList>
            <person name="Wiegand S."/>
            <person name="Jogler M."/>
            <person name="Boedeker C."/>
            <person name="Pinto D."/>
            <person name="Vollmers J."/>
            <person name="Rivas-Marin E."/>
            <person name="Kohn T."/>
            <person name="Peeters S.H."/>
            <person name="Heuer A."/>
            <person name="Rast P."/>
            <person name="Oberbeckmann S."/>
            <person name="Bunk B."/>
            <person name="Jeske O."/>
            <person name="Meyerdierks A."/>
            <person name="Storesund J.E."/>
            <person name="Kallscheuer N."/>
            <person name="Luecker S."/>
            <person name="Lage O.M."/>
            <person name="Pohl T."/>
            <person name="Merkel B.J."/>
            <person name="Hornburger P."/>
            <person name="Mueller R.-W."/>
            <person name="Bruemmer F."/>
            <person name="Labrenz M."/>
            <person name="Spormann A.M."/>
            <person name="Op den Camp H."/>
            <person name="Overmann J."/>
            <person name="Amann R."/>
            <person name="Jetten M.S.M."/>
            <person name="Mascher T."/>
            <person name="Medema M.H."/>
            <person name="Devos D.P."/>
            <person name="Kaster A.-K."/>
            <person name="Ovreas L."/>
            <person name="Rohde M."/>
            <person name="Galperin M.Y."/>
            <person name="Jogler C."/>
        </authorList>
    </citation>
    <scope>NUCLEOTIDE SEQUENCE [LARGE SCALE GENOMIC DNA]</scope>
    <source>
        <strain evidence="3 4">Pan44</strain>
    </source>
</reference>
<keyword evidence="1" id="KW-0472">Membrane</keyword>
<accession>A0A517S839</accession>
<evidence type="ECO:0000313" key="3">
    <source>
        <dbReference type="EMBL" id="QDT52294.1"/>
    </source>
</evidence>